<dbReference type="Gene3D" id="1.25.40.390">
    <property type="match status" value="1"/>
</dbReference>
<dbReference type="AlphaFoldDB" id="A0A250FQP5"/>
<dbReference type="GO" id="GO:0009279">
    <property type="term" value="C:cell outer membrane"/>
    <property type="evidence" value="ECO:0007669"/>
    <property type="project" value="UniProtKB-SubCell"/>
</dbReference>
<feature type="domain" description="SusD-like N-terminal" evidence="1">
    <location>
        <begin position="21"/>
        <end position="224"/>
    </location>
</feature>
<dbReference type="InterPro" id="IPR033985">
    <property type="entry name" value="SusD-like_N"/>
</dbReference>
<protein>
    <submittedName>
        <fullName evidence="2">Carbohydrate-binding protein</fullName>
    </submittedName>
</protein>
<dbReference type="InterPro" id="IPR011990">
    <property type="entry name" value="TPR-like_helical_dom_sf"/>
</dbReference>
<evidence type="ECO:0000313" key="3">
    <source>
        <dbReference type="Proteomes" id="UP000217250"/>
    </source>
</evidence>
<evidence type="ECO:0000259" key="1">
    <source>
        <dbReference type="Pfam" id="PF14322"/>
    </source>
</evidence>
<dbReference type="Pfam" id="PF14322">
    <property type="entry name" value="SusD-like_3"/>
    <property type="match status" value="1"/>
</dbReference>
<dbReference type="Proteomes" id="UP000217250">
    <property type="component" value="Chromosome"/>
</dbReference>
<dbReference type="SUPFAM" id="SSF48452">
    <property type="entry name" value="TPR-like"/>
    <property type="match status" value="1"/>
</dbReference>
<reference evidence="3" key="1">
    <citation type="submission" date="2017-06" db="EMBL/GenBank/DDBJ databases">
        <title>Capnocytophaga spp. assemblies.</title>
        <authorList>
            <person name="Gulvik C.A."/>
        </authorList>
    </citation>
    <scope>NUCLEOTIDE SEQUENCE [LARGE SCALE GENOMIC DNA]</scope>
    <source>
        <strain evidence="3">H1496</strain>
    </source>
</reference>
<accession>A0A250FQP5</accession>
<dbReference type="OrthoDB" id="1147023at2"/>
<sequence length="542" mass="61807">MKKILLLIGMIAIGLTSCNKLDELSDNRVEQIDTPEKIKNILTSAYPKTTNTYITELASDNIADNGANVPGIPFFAIEAAYWKPIKEYWDTDGLHNFWQYHYESVSLANEALQAIEKLGNTQELQPAKGEALLIRAYAHFCLVTTFSKMYNPHTSNTDLGIPYAKTIEENLIVKYPRGTVAQVYQQIESDLETGLPLIEDRYYQLPKYHFNKKAAYAFAARFYLYYQKWQKALDAANVVLSGDVSELLRNWKAFRDGANVGSSTKNNFAMYYTKESIGANLMLQPTFTNMLEAYYLDELYDARFTHNTFVANNQTLGTKNLWDQDAFNANNGYPLYWFTPFVNTTGGKYIDIVNVGKFPRFRRSSSNYGTIIVPFTTDETLLVRAEAKVMLSDLQGAMDDLNLWTKAYITDYKEQNGVRTAHINTGFTIQNVKDFYDSIDYATNTPEGVTQKKHLHPSFTLVEGSDQEAMIQYILQCRRVLTLGEGLRWQDVRRYNIEVPRYQKYGNSGAYQVPDILTSGDNRNTFQLPDEVLGAGMEPNPR</sequence>
<dbReference type="GeneID" id="84808721"/>
<dbReference type="RefSeq" id="WP_095910586.1">
    <property type="nucleotide sequence ID" value="NZ_CP022386.1"/>
</dbReference>
<organism evidence="2 3">
    <name type="scientific">Capnocytophaga gingivalis</name>
    <dbReference type="NCBI Taxonomy" id="1017"/>
    <lineage>
        <taxon>Bacteria</taxon>
        <taxon>Pseudomonadati</taxon>
        <taxon>Bacteroidota</taxon>
        <taxon>Flavobacteriia</taxon>
        <taxon>Flavobacteriales</taxon>
        <taxon>Flavobacteriaceae</taxon>
        <taxon>Capnocytophaga</taxon>
    </lineage>
</organism>
<proteinExistence type="predicted"/>
<name>A0A250FQP5_9FLAO</name>
<dbReference type="KEGG" id="cgh:CGC50_09155"/>
<dbReference type="PROSITE" id="PS51257">
    <property type="entry name" value="PROKAR_LIPOPROTEIN"/>
    <property type="match status" value="1"/>
</dbReference>
<evidence type="ECO:0000313" key="2">
    <source>
        <dbReference type="EMBL" id="ATA87311.1"/>
    </source>
</evidence>
<dbReference type="EMBL" id="CP022386">
    <property type="protein sequence ID" value="ATA87311.1"/>
    <property type="molecule type" value="Genomic_DNA"/>
</dbReference>
<gene>
    <name evidence="2" type="ORF">CGC50_09155</name>
</gene>